<dbReference type="PATRIC" id="fig|316.101.peg.879"/>
<feature type="transmembrane region" description="Helical" evidence="1">
    <location>
        <begin position="97"/>
        <end position="124"/>
    </location>
</feature>
<dbReference type="EMBL" id="JYHV01000015">
    <property type="protein sequence ID" value="KJH82317.1"/>
    <property type="molecule type" value="Genomic_DNA"/>
</dbReference>
<evidence type="ECO:0000313" key="3">
    <source>
        <dbReference type="Proteomes" id="UP000032487"/>
    </source>
</evidence>
<dbReference type="InterPro" id="IPR006160">
    <property type="entry name" value="SCFA_transpt_AtoE"/>
</dbReference>
<sequence length="446" mass="46959">MLHTITAMSVKLVQRYLPSPFVFAILLSLIVLAASMLVTGQGLPAMAKHWGTGFWNLLTFAMQMALILVTGHALASAPLIHRLLAGLARTAKTPGRAVVLVTLIALAGSWINWGFGLVIGAVFARALAREVKGVDYPLLVAAAYSGFLIWHGGLSGSIPLSLATGGADLERMSGGVVTAAIGVGDTLFTPMNLTIISLLVIGLPILNWAMHPKQPKVADPAMLLDPAHEPLPRSTLAQRLDDSRILNLIIVALGVVYFGYYFAENGFALTLNIVIGLFLFIGLALHGSPERYMRAVQDGIGGISGIVIQFPFYAGIMGMMVGANADGLSLGKQITDTFVAWSSADTFPVLAFLSAGLVNVFVPSGGGQWAVQGPIMLPAGQALGVAPAVTAMAIAWGDAWTNMIQPFWALPILGIVGLGARDIMGYCLLMLVYSGLVIAGCLYFFG</sequence>
<comment type="caution">
    <text evidence="2">The sequence shown here is derived from an EMBL/GenBank/DDBJ whole genome shotgun (WGS) entry which is preliminary data.</text>
</comment>
<gene>
    <name evidence="2" type="ORF">UF78_09255</name>
</gene>
<reference evidence="2 3" key="1">
    <citation type="submission" date="2015-02" db="EMBL/GenBank/DDBJ databases">
        <title>Draft genome sequence of Pseudomonas stutzeri NT0128 isolated from wheat (Triticum turgidum) rhizosphere.</title>
        <authorList>
            <person name="Tovi N."/>
            <person name="Frenk S."/>
            <person name="Hadar Y."/>
            <person name="Minz D."/>
        </authorList>
    </citation>
    <scope>NUCLEOTIDE SEQUENCE [LARGE SCALE GENOMIC DNA]</scope>
    <source>
        <strain evidence="2 3">NT0128</strain>
    </source>
</reference>
<name>A0A0D9ANL8_STUST</name>
<proteinExistence type="predicted"/>
<accession>A0A0D9ANL8</accession>
<keyword evidence="1" id="KW-1133">Transmembrane helix</keyword>
<dbReference type="Pfam" id="PF02667">
    <property type="entry name" value="SCFA_trans"/>
    <property type="match status" value="1"/>
</dbReference>
<dbReference type="Proteomes" id="UP000032487">
    <property type="component" value="Unassembled WGS sequence"/>
</dbReference>
<keyword evidence="1" id="KW-0812">Transmembrane</keyword>
<dbReference type="AlphaFoldDB" id="A0A0D9ANL8"/>
<feature type="transmembrane region" description="Helical" evidence="1">
    <location>
        <begin position="427"/>
        <end position="445"/>
    </location>
</feature>
<dbReference type="RefSeq" id="WP_045161867.1">
    <property type="nucleotide sequence ID" value="NZ_JYHV01000015.1"/>
</dbReference>
<feature type="transmembrane region" description="Helical" evidence="1">
    <location>
        <begin position="374"/>
        <end position="397"/>
    </location>
</feature>
<feature type="transmembrane region" description="Helical" evidence="1">
    <location>
        <begin position="187"/>
        <end position="206"/>
    </location>
</feature>
<evidence type="ECO:0000256" key="1">
    <source>
        <dbReference type="SAM" id="Phobius"/>
    </source>
</evidence>
<dbReference type="PANTHER" id="PTHR41983:SF2">
    <property type="entry name" value="SHORT-CHAIN FATTY ACID TRANSPORTER-RELATED"/>
    <property type="match status" value="1"/>
</dbReference>
<protein>
    <submittedName>
        <fullName evidence="2">Short-chain fatty acid transporter</fullName>
    </submittedName>
</protein>
<keyword evidence="1" id="KW-0472">Membrane</keyword>
<dbReference type="GO" id="GO:0005886">
    <property type="term" value="C:plasma membrane"/>
    <property type="evidence" value="ECO:0007669"/>
    <property type="project" value="TreeGrafter"/>
</dbReference>
<feature type="transmembrane region" description="Helical" evidence="1">
    <location>
        <begin position="55"/>
        <end position="77"/>
    </location>
</feature>
<feature type="transmembrane region" description="Helical" evidence="1">
    <location>
        <begin position="341"/>
        <end position="362"/>
    </location>
</feature>
<dbReference type="OrthoDB" id="9342495at2"/>
<feature type="transmembrane region" description="Helical" evidence="1">
    <location>
        <begin position="299"/>
        <end position="321"/>
    </location>
</feature>
<dbReference type="PANTHER" id="PTHR41983">
    <property type="entry name" value="SHORT-CHAIN FATTY ACID TRANSPORTER-RELATED"/>
    <property type="match status" value="1"/>
</dbReference>
<feature type="transmembrane region" description="Helical" evidence="1">
    <location>
        <begin position="269"/>
        <end position="287"/>
    </location>
</feature>
<evidence type="ECO:0000313" key="2">
    <source>
        <dbReference type="EMBL" id="KJH82317.1"/>
    </source>
</evidence>
<organism evidence="2 3">
    <name type="scientific">Stutzerimonas stutzeri</name>
    <name type="common">Pseudomonas stutzeri</name>
    <dbReference type="NCBI Taxonomy" id="316"/>
    <lineage>
        <taxon>Bacteria</taxon>
        <taxon>Pseudomonadati</taxon>
        <taxon>Pseudomonadota</taxon>
        <taxon>Gammaproteobacteria</taxon>
        <taxon>Pseudomonadales</taxon>
        <taxon>Pseudomonadaceae</taxon>
        <taxon>Stutzerimonas</taxon>
    </lineage>
</organism>
<feature type="transmembrane region" description="Helical" evidence="1">
    <location>
        <begin position="245"/>
        <end position="263"/>
    </location>
</feature>
<feature type="transmembrane region" description="Helical" evidence="1">
    <location>
        <begin position="20"/>
        <end position="43"/>
    </location>
</feature>